<reference evidence="3" key="1">
    <citation type="journal article" date="2002" name="Science">
        <title>The draft genome of Ciona intestinalis: insights into chordate and vertebrate origins.</title>
        <authorList>
            <person name="Dehal P."/>
            <person name="Satou Y."/>
            <person name="Campbell R.K."/>
            <person name="Chapman J."/>
            <person name="Degnan B."/>
            <person name="De Tomaso A."/>
            <person name="Davidson B."/>
            <person name="Di Gregorio A."/>
            <person name="Gelpke M."/>
            <person name="Goodstein D.M."/>
            <person name="Harafuji N."/>
            <person name="Hastings K.E."/>
            <person name="Ho I."/>
            <person name="Hotta K."/>
            <person name="Huang W."/>
            <person name="Kawashima T."/>
            <person name="Lemaire P."/>
            <person name="Martinez D."/>
            <person name="Meinertzhagen I.A."/>
            <person name="Necula S."/>
            <person name="Nonaka M."/>
            <person name="Putnam N."/>
            <person name="Rash S."/>
            <person name="Saiga H."/>
            <person name="Satake M."/>
            <person name="Terry A."/>
            <person name="Yamada L."/>
            <person name="Wang H.G."/>
            <person name="Awazu S."/>
            <person name="Azumi K."/>
            <person name="Boore J."/>
            <person name="Branno M."/>
            <person name="Chin-Bow S."/>
            <person name="DeSantis R."/>
            <person name="Doyle S."/>
            <person name="Francino P."/>
            <person name="Keys D.N."/>
            <person name="Haga S."/>
            <person name="Hayashi H."/>
            <person name="Hino K."/>
            <person name="Imai K.S."/>
            <person name="Inaba K."/>
            <person name="Kano S."/>
            <person name="Kobayashi K."/>
            <person name="Kobayashi M."/>
            <person name="Lee B.I."/>
            <person name="Makabe K.W."/>
            <person name="Manohar C."/>
            <person name="Matassi G."/>
            <person name="Medina M."/>
            <person name="Mochizuki Y."/>
            <person name="Mount S."/>
            <person name="Morishita T."/>
            <person name="Miura S."/>
            <person name="Nakayama A."/>
            <person name="Nishizaka S."/>
            <person name="Nomoto H."/>
            <person name="Ohta F."/>
            <person name="Oishi K."/>
            <person name="Rigoutsos I."/>
            <person name="Sano M."/>
            <person name="Sasaki A."/>
            <person name="Sasakura Y."/>
            <person name="Shoguchi E."/>
            <person name="Shin-i T."/>
            <person name="Spagnuolo A."/>
            <person name="Stainier D."/>
            <person name="Suzuki M.M."/>
            <person name="Tassy O."/>
            <person name="Takatori N."/>
            <person name="Tokuoka M."/>
            <person name="Yagi K."/>
            <person name="Yoshizaki F."/>
            <person name="Wada S."/>
            <person name="Zhang C."/>
            <person name="Hyatt P.D."/>
            <person name="Larimer F."/>
            <person name="Detter C."/>
            <person name="Doggett N."/>
            <person name="Glavina T."/>
            <person name="Hawkins T."/>
            <person name="Richardson P."/>
            <person name="Lucas S."/>
            <person name="Kohara Y."/>
            <person name="Levine M."/>
            <person name="Satoh N."/>
            <person name="Rokhsar D.S."/>
        </authorList>
    </citation>
    <scope>NUCLEOTIDE SEQUENCE [LARGE SCALE GENOMIC DNA]</scope>
</reference>
<dbReference type="PANTHER" id="PTHR31393:SF3">
    <property type="match status" value="1"/>
</dbReference>
<keyword evidence="3" id="KW-1185">Reference proteome</keyword>
<sequence length="326" mass="37299">MSSLICGNVEQLPTWNRHKISPTYISTNLITPLQLPFRDTVARSRIIAEGTSRRFPRFEWGSFQTDYGGIGKLPMLGKIRQQNHRELPLPRSHRHYLSSCGKMIHGVVQPSKITSLLRSKLRQNDEFILSPNLCINIALMKEDNHFYQEPCYSSHSSKNDMFPRSRAEHAIPPLPNELRQSTPLCDTTRQGLAGVVHRRYKVSSYANDFRTPSPSSKNNDKDEKTQKQTPETKMTCPLNQPKGHDHKVTGLWPCWPAGNNYIICDVTGQIVEKRDVVSLDDKRDYTKYKMSQQYPPHEKPAAEPYKPVSDYRSFASSDYVPVAVDI</sequence>
<dbReference type="InterPro" id="IPR027886">
    <property type="entry name" value="SPMIP4"/>
</dbReference>
<dbReference type="InParanoid" id="F6ZWF7"/>
<dbReference type="GeneTree" id="ENSGT00390000015236"/>
<feature type="compositionally biased region" description="Polar residues" evidence="1">
    <location>
        <begin position="206"/>
        <end position="217"/>
    </location>
</feature>
<dbReference type="Pfam" id="PF15093">
    <property type="entry name" value="SPMIP4-like"/>
    <property type="match status" value="1"/>
</dbReference>
<reference evidence="2" key="4">
    <citation type="submission" date="2025-09" db="UniProtKB">
        <authorList>
            <consortium name="Ensembl"/>
        </authorList>
    </citation>
    <scope>IDENTIFICATION</scope>
</reference>
<reference evidence="2" key="2">
    <citation type="journal article" date="2008" name="Genome Biol.">
        <title>Improved genome assembly and evidence-based global gene model set for the chordate Ciona intestinalis: new insight into intron and operon populations.</title>
        <authorList>
            <person name="Satou Y."/>
            <person name="Mineta K."/>
            <person name="Ogasawara M."/>
            <person name="Sasakura Y."/>
            <person name="Shoguchi E."/>
            <person name="Ueno K."/>
            <person name="Yamada L."/>
            <person name="Matsumoto J."/>
            <person name="Wasserscheid J."/>
            <person name="Dewar K."/>
            <person name="Wiley G.B."/>
            <person name="Macmil S.L."/>
            <person name="Roe B.A."/>
            <person name="Zeller R.W."/>
            <person name="Hastings K.E."/>
            <person name="Lemaire P."/>
            <person name="Lindquist E."/>
            <person name="Endo T."/>
            <person name="Hotta K."/>
            <person name="Inaba K."/>
        </authorList>
    </citation>
    <scope>NUCLEOTIDE SEQUENCE [LARGE SCALE GENOMIC DNA]</scope>
    <source>
        <strain evidence="2">wild type</strain>
    </source>
</reference>
<protein>
    <submittedName>
        <fullName evidence="2">Uncharacterized protein</fullName>
    </submittedName>
</protein>
<dbReference type="PANTHER" id="PTHR31393">
    <property type="entry name" value="C5ORF31"/>
    <property type="match status" value="1"/>
</dbReference>
<proteinExistence type="predicted"/>
<dbReference type="HOGENOM" id="CLU_1025002_0_0_1"/>
<dbReference type="Proteomes" id="UP000008144">
    <property type="component" value="Chromosome 14"/>
</dbReference>
<reference evidence="2" key="3">
    <citation type="submission" date="2025-08" db="UniProtKB">
        <authorList>
            <consortium name="Ensembl"/>
        </authorList>
    </citation>
    <scope>IDENTIFICATION</scope>
</reference>
<evidence type="ECO:0000256" key="1">
    <source>
        <dbReference type="SAM" id="MobiDB-lite"/>
    </source>
</evidence>
<name>F6ZWF7_CIOIN</name>
<accession>F6ZWF7</accession>
<dbReference type="Ensembl" id="ENSCINT00000026650.2">
    <property type="protein sequence ID" value="ENSCINP00000026404.2"/>
    <property type="gene ID" value="ENSCING00000014670.2"/>
</dbReference>
<evidence type="ECO:0000313" key="3">
    <source>
        <dbReference type="Proteomes" id="UP000008144"/>
    </source>
</evidence>
<dbReference type="EMBL" id="EAAA01001172">
    <property type="status" value="NOT_ANNOTATED_CDS"/>
    <property type="molecule type" value="Genomic_DNA"/>
</dbReference>
<feature type="region of interest" description="Disordered" evidence="1">
    <location>
        <begin position="206"/>
        <end position="241"/>
    </location>
</feature>
<evidence type="ECO:0000313" key="2">
    <source>
        <dbReference type="Ensembl" id="ENSCINP00000026404.2"/>
    </source>
</evidence>
<dbReference type="AlphaFoldDB" id="F6ZWF7"/>
<dbReference type="OMA" id="VHRRYKV"/>
<organism evidence="2 3">
    <name type="scientific">Ciona intestinalis</name>
    <name type="common">Transparent sea squirt</name>
    <name type="synonym">Ascidia intestinalis</name>
    <dbReference type="NCBI Taxonomy" id="7719"/>
    <lineage>
        <taxon>Eukaryota</taxon>
        <taxon>Metazoa</taxon>
        <taxon>Chordata</taxon>
        <taxon>Tunicata</taxon>
        <taxon>Ascidiacea</taxon>
        <taxon>Phlebobranchia</taxon>
        <taxon>Cionidae</taxon>
        <taxon>Ciona</taxon>
    </lineage>
</organism>